<name>A0A822ZHN4_NELNU</name>
<accession>A0A822ZHN4</accession>
<organism evidence="1 2">
    <name type="scientific">Nelumbo nucifera</name>
    <name type="common">Sacred lotus</name>
    <dbReference type="NCBI Taxonomy" id="4432"/>
    <lineage>
        <taxon>Eukaryota</taxon>
        <taxon>Viridiplantae</taxon>
        <taxon>Streptophyta</taxon>
        <taxon>Embryophyta</taxon>
        <taxon>Tracheophyta</taxon>
        <taxon>Spermatophyta</taxon>
        <taxon>Magnoliopsida</taxon>
        <taxon>Proteales</taxon>
        <taxon>Nelumbonaceae</taxon>
        <taxon>Nelumbo</taxon>
    </lineage>
</organism>
<evidence type="ECO:0000313" key="2">
    <source>
        <dbReference type="Proteomes" id="UP000607653"/>
    </source>
</evidence>
<proteinExistence type="predicted"/>
<comment type="caution">
    <text evidence="1">The sequence shown here is derived from an EMBL/GenBank/DDBJ whole genome shotgun (WGS) entry which is preliminary data.</text>
</comment>
<gene>
    <name evidence="1" type="ORF">HUJ06_003844</name>
</gene>
<evidence type="ECO:0000313" key="1">
    <source>
        <dbReference type="EMBL" id="DAD45614.1"/>
    </source>
</evidence>
<reference evidence="1 2" key="1">
    <citation type="journal article" date="2020" name="Mol. Biol. Evol.">
        <title>Distinct Expression and Methylation Patterns for Genes with Different Fates following a Single Whole-Genome Duplication in Flowering Plants.</title>
        <authorList>
            <person name="Shi T."/>
            <person name="Rahmani R.S."/>
            <person name="Gugger P.F."/>
            <person name="Wang M."/>
            <person name="Li H."/>
            <person name="Zhang Y."/>
            <person name="Li Z."/>
            <person name="Wang Q."/>
            <person name="Van de Peer Y."/>
            <person name="Marchal K."/>
            <person name="Chen J."/>
        </authorList>
    </citation>
    <scope>NUCLEOTIDE SEQUENCE [LARGE SCALE GENOMIC DNA]</scope>
    <source>
        <tissue evidence="1">Leaf</tissue>
    </source>
</reference>
<protein>
    <submittedName>
        <fullName evidence="1">Uncharacterized protein</fullName>
    </submittedName>
</protein>
<sequence>MLDLYRSEAICLHANEMLETTITSSESMIPAHLFPSSPLALLAPKILRVKEHDLVFTRCVHYCVSIDHH</sequence>
<dbReference type="EMBL" id="DUZY01000007">
    <property type="protein sequence ID" value="DAD45614.1"/>
    <property type="molecule type" value="Genomic_DNA"/>
</dbReference>
<dbReference type="Proteomes" id="UP000607653">
    <property type="component" value="Unassembled WGS sequence"/>
</dbReference>
<dbReference type="AlphaFoldDB" id="A0A822ZHN4"/>
<keyword evidence="2" id="KW-1185">Reference proteome</keyword>